<proteinExistence type="predicted"/>
<gene>
    <name evidence="1" type="ordered locus">ACP_1991</name>
</gene>
<dbReference type="KEGG" id="aca:ACP_1991"/>
<dbReference type="HOGENOM" id="CLU_1131688_0_0_0"/>
<accession>C1F8T6</accession>
<dbReference type="InParanoid" id="C1F8T6"/>
<evidence type="ECO:0000313" key="1">
    <source>
        <dbReference type="EMBL" id="ACO31808.1"/>
    </source>
</evidence>
<protein>
    <submittedName>
        <fullName evidence="1">Uncharacterized protein</fullName>
    </submittedName>
</protein>
<name>C1F8T6_ACIC5</name>
<evidence type="ECO:0000313" key="2">
    <source>
        <dbReference type="Proteomes" id="UP000002207"/>
    </source>
</evidence>
<dbReference type="AlphaFoldDB" id="C1F8T6"/>
<organism evidence="1 2">
    <name type="scientific">Acidobacterium capsulatum (strain ATCC 51196 / DSM 11244 / BCRC 80197 / JCM 7670 / NBRC 15755 / NCIMB 13165 / 161)</name>
    <dbReference type="NCBI Taxonomy" id="240015"/>
    <lineage>
        <taxon>Bacteria</taxon>
        <taxon>Pseudomonadati</taxon>
        <taxon>Acidobacteriota</taxon>
        <taxon>Terriglobia</taxon>
        <taxon>Terriglobales</taxon>
        <taxon>Acidobacteriaceae</taxon>
        <taxon>Acidobacterium</taxon>
    </lineage>
</organism>
<dbReference type="Proteomes" id="UP000002207">
    <property type="component" value="Chromosome"/>
</dbReference>
<dbReference type="STRING" id="240015.ACP_1991"/>
<keyword evidence="2" id="KW-1185">Reference proteome</keyword>
<sequence length="245" mass="25588">MSPASAAGLTLSTISSRVFMRRVPEWAQKSPRLRAWAFACLAALFGLRGQGRVWQLDFGPGRGRFAGGRSGVGCSGCGGLAGQAVGAGEAALRGLDGVPGVVLEFERQLVLREGGVAVAVHVIDAAEIDVRPGDEAWIFGDGDGFLEVLDGIGDIAVHKAGAGEHVPGAVRRGRAIGKRLIGDGGGGMGMILRQERFGVVESIGRGERVLDHLGCWLRVEVQVQALDEADFRGHIHAVDHGADAL</sequence>
<dbReference type="EMBL" id="CP001472">
    <property type="protein sequence ID" value="ACO31808.1"/>
    <property type="molecule type" value="Genomic_DNA"/>
</dbReference>
<reference evidence="1 2" key="1">
    <citation type="journal article" date="2009" name="Appl. Environ. Microbiol.">
        <title>Three genomes from the phylum Acidobacteria provide insight into the lifestyles of these microorganisms in soils.</title>
        <authorList>
            <person name="Ward N.L."/>
            <person name="Challacombe J.F."/>
            <person name="Janssen P.H."/>
            <person name="Henrissat B."/>
            <person name="Coutinho P.M."/>
            <person name="Wu M."/>
            <person name="Xie G."/>
            <person name="Haft D.H."/>
            <person name="Sait M."/>
            <person name="Badger J."/>
            <person name="Barabote R.D."/>
            <person name="Bradley B."/>
            <person name="Brettin T.S."/>
            <person name="Brinkac L.M."/>
            <person name="Bruce D."/>
            <person name="Creasy T."/>
            <person name="Daugherty S.C."/>
            <person name="Davidsen T.M."/>
            <person name="DeBoy R.T."/>
            <person name="Detter J.C."/>
            <person name="Dodson R.J."/>
            <person name="Durkin A.S."/>
            <person name="Ganapathy A."/>
            <person name="Gwinn-Giglio M."/>
            <person name="Han C.S."/>
            <person name="Khouri H."/>
            <person name="Kiss H."/>
            <person name="Kothari S.P."/>
            <person name="Madupu R."/>
            <person name="Nelson K.E."/>
            <person name="Nelson W.C."/>
            <person name="Paulsen I."/>
            <person name="Penn K."/>
            <person name="Ren Q."/>
            <person name="Rosovitz M.J."/>
            <person name="Selengut J.D."/>
            <person name="Shrivastava S."/>
            <person name="Sullivan S.A."/>
            <person name="Tapia R."/>
            <person name="Thompson L.S."/>
            <person name="Watkins K.L."/>
            <person name="Yang Q."/>
            <person name="Yu C."/>
            <person name="Zafar N."/>
            <person name="Zhou L."/>
            <person name="Kuske C.R."/>
        </authorList>
    </citation>
    <scope>NUCLEOTIDE SEQUENCE [LARGE SCALE GENOMIC DNA]</scope>
    <source>
        <strain evidence="2">ATCC 51196 / DSM 11244 / BCRC 80197 / JCM 7670 / NBRC 15755 / NCIMB 13165 / 161</strain>
    </source>
</reference>